<protein>
    <submittedName>
        <fullName evidence="1">Uncharacterized protein</fullName>
    </submittedName>
</protein>
<evidence type="ECO:0000313" key="1">
    <source>
        <dbReference type="EMBL" id="NWJ57870.1"/>
    </source>
</evidence>
<gene>
    <name evidence="1" type="ORF">HX858_09035</name>
</gene>
<accession>A0A7K4MWQ9</accession>
<organism evidence="1 2">
    <name type="scientific">Marine Group I thaumarchaeote</name>
    <dbReference type="NCBI Taxonomy" id="2511932"/>
    <lineage>
        <taxon>Archaea</taxon>
        <taxon>Nitrososphaerota</taxon>
        <taxon>Marine Group I</taxon>
    </lineage>
</organism>
<sequence>MSENENVEIDLDIEYEKNSIPLRELIPKGMTIKEYFGKEQRLLRGESISYMKFD</sequence>
<name>A0A7K4MWQ9_9ARCH</name>
<dbReference type="Proteomes" id="UP000575480">
    <property type="component" value="Unassembled WGS sequence"/>
</dbReference>
<dbReference type="AlphaFoldDB" id="A0A7K4MWQ9"/>
<evidence type="ECO:0000313" key="2">
    <source>
        <dbReference type="Proteomes" id="UP000575480"/>
    </source>
</evidence>
<dbReference type="EMBL" id="JACATH010000022">
    <property type="protein sequence ID" value="NWJ57870.1"/>
    <property type="molecule type" value="Genomic_DNA"/>
</dbReference>
<proteinExistence type="predicted"/>
<comment type="caution">
    <text evidence="1">The sequence shown here is derived from an EMBL/GenBank/DDBJ whole genome shotgun (WGS) entry which is preliminary data.</text>
</comment>
<reference evidence="1 2" key="1">
    <citation type="journal article" date="2019" name="Environ. Microbiol.">
        <title>Genomics insights into ecotype formation of ammonia-oxidizing archaea in the deep ocean.</title>
        <authorList>
            <person name="Wang Y."/>
            <person name="Huang J.M."/>
            <person name="Cui G.J."/>
            <person name="Nunoura T."/>
            <person name="Takaki Y."/>
            <person name="Li W.L."/>
            <person name="Li J."/>
            <person name="Gao Z.M."/>
            <person name="Takai K."/>
            <person name="Zhang A.Q."/>
            <person name="Stepanauskas R."/>
        </authorList>
    </citation>
    <scope>NUCLEOTIDE SEQUENCE [LARGE SCALE GENOMIC DNA]</scope>
    <source>
        <strain evidence="1 2">L15a</strain>
    </source>
</reference>